<dbReference type="CDD" id="cd07209">
    <property type="entry name" value="Pat_hypo_Ecoli_Z1214_like"/>
    <property type="match status" value="1"/>
</dbReference>
<dbReference type="eggNOG" id="COG1752">
    <property type="taxonomic scope" value="Bacteria"/>
</dbReference>
<feature type="short sequence motif" description="GXGXXG" evidence="4">
    <location>
        <begin position="4"/>
        <end position="9"/>
    </location>
</feature>
<dbReference type="AlphaFoldDB" id="A0A074TH06"/>
<evidence type="ECO:0000256" key="2">
    <source>
        <dbReference type="ARBA" id="ARBA00022963"/>
    </source>
</evidence>
<keyword evidence="2 4" id="KW-0442">Lipid degradation</keyword>
<sequence length="365" mass="39459">MLQGGGALGAYQAGAFTALSDAGLSPDWVAGTSIGAINCALIAGNPKGERGNALKTFWERVTKATAGLPFVPTGAARSQWNTAAAMGAMFFGVPGFFSPRMPGSAFSPFRSPDAVSVYDTSPLRETLLELVDFDLLNDGPVRVSLGAVNVENGNMVYFDSETTRLGPEHIMASGALPPAFAPIEIDGALYWDGGLVSNAPLQYVLEEGVRLTNETGNGSPMLIFQVDLFSASGAAPRTLGEIEAREKDIRFSSRTRAATQRMEIAAQVAKIARSLGDKLPAEWRDDPDLKRLMNVAANTDVTLLHLIYRQTAYENGQKDYEFSRASMREHWQAGERDVRRIHAKADWDVLLAHGEGMKSFDLGRQ</sequence>
<dbReference type="EMBL" id="JHEH01000038">
    <property type="protein sequence ID" value="KEP68288.1"/>
    <property type="molecule type" value="Genomic_DNA"/>
</dbReference>
<dbReference type="InterPro" id="IPR021095">
    <property type="entry name" value="DUF3734"/>
</dbReference>
<feature type="active site" description="Nucleophile" evidence="4">
    <location>
        <position position="33"/>
    </location>
</feature>
<keyword evidence="1 4" id="KW-0378">Hydrolase</keyword>
<dbReference type="InterPro" id="IPR002641">
    <property type="entry name" value="PNPLA_dom"/>
</dbReference>
<evidence type="ECO:0000256" key="4">
    <source>
        <dbReference type="PROSITE-ProRule" id="PRU01161"/>
    </source>
</evidence>
<feature type="short sequence motif" description="DGA/G" evidence="4">
    <location>
        <begin position="192"/>
        <end position="194"/>
    </location>
</feature>
<dbReference type="Pfam" id="PF12536">
    <property type="entry name" value="DUF3734"/>
    <property type="match status" value="1"/>
</dbReference>
<evidence type="ECO:0000313" key="7">
    <source>
        <dbReference type="Proteomes" id="UP000027725"/>
    </source>
</evidence>
<comment type="caution">
    <text evidence="6">The sequence shown here is derived from an EMBL/GenBank/DDBJ whole genome shotgun (WGS) entry which is preliminary data.</text>
</comment>
<organism evidence="6 7">
    <name type="scientific">Thioclava dalianensis</name>
    <dbReference type="NCBI Taxonomy" id="1185766"/>
    <lineage>
        <taxon>Bacteria</taxon>
        <taxon>Pseudomonadati</taxon>
        <taxon>Pseudomonadota</taxon>
        <taxon>Alphaproteobacteria</taxon>
        <taxon>Rhodobacterales</taxon>
        <taxon>Paracoccaceae</taxon>
        <taxon>Thioclava</taxon>
    </lineage>
</organism>
<dbReference type="PROSITE" id="PS51635">
    <property type="entry name" value="PNPLA"/>
    <property type="match status" value="1"/>
</dbReference>
<dbReference type="InterPro" id="IPR016035">
    <property type="entry name" value="Acyl_Trfase/lysoPLipase"/>
</dbReference>
<dbReference type="Pfam" id="PF01734">
    <property type="entry name" value="Patatin"/>
    <property type="match status" value="1"/>
</dbReference>
<proteinExistence type="predicted"/>
<evidence type="ECO:0000256" key="1">
    <source>
        <dbReference type="ARBA" id="ARBA00022801"/>
    </source>
</evidence>
<feature type="active site" description="Proton acceptor" evidence="4">
    <location>
        <position position="192"/>
    </location>
</feature>
<feature type="short sequence motif" description="GXSXG" evidence="4">
    <location>
        <begin position="31"/>
        <end position="35"/>
    </location>
</feature>
<feature type="domain" description="PNPLA" evidence="5">
    <location>
        <begin position="1"/>
        <end position="205"/>
    </location>
</feature>
<keyword evidence="7" id="KW-1185">Reference proteome</keyword>
<evidence type="ECO:0000259" key="5">
    <source>
        <dbReference type="PROSITE" id="PS51635"/>
    </source>
</evidence>
<reference evidence="6 7" key="1">
    <citation type="submission" date="2014-03" db="EMBL/GenBank/DDBJ databases">
        <title>The draft genome sequence of Thioclava dalianensis DLFJ1-1.</title>
        <authorList>
            <person name="Lai Q."/>
            <person name="Shao Z."/>
        </authorList>
    </citation>
    <scope>NUCLEOTIDE SEQUENCE [LARGE SCALE GENOMIC DNA]</scope>
    <source>
        <strain evidence="6 7">DLFJ1-1</strain>
    </source>
</reference>
<evidence type="ECO:0000256" key="3">
    <source>
        <dbReference type="ARBA" id="ARBA00023098"/>
    </source>
</evidence>
<dbReference type="GO" id="GO:0016787">
    <property type="term" value="F:hydrolase activity"/>
    <property type="evidence" value="ECO:0007669"/>
    <property type="project" value="UniProtKB-UniRule"/>
</dbReference>
<keyword evidence="3 4" id="KW-0443">Lipid metabolism</keyword>
<protein>
    <submittedName>
        <fullName evidence="6">Membrane protein</fullName>
    </submittedName>
</protein>
<dbReference type="STRING" id="1185766.SAMN05216224_10621"/>
<dbReference type="PANTHER" id="PTHR14226:SF57">
    <property type="entry name" value="BLR7027 PROTEIN"/>
    <property type="match status" value="1"/>
</dbReference>
<dbReference type="GO" id="GO:0016042">
    <property type="term" value="P:lipid catabolic process"/>
    <property type="evidence" value="ECO:0007669"/>
    <property type="project" value="UniProtKB-UniRule"/>
</dbReference>
<dbReference type="SUPFAM" id="SSF52151">
    <property type="entry name" value="FabD/lysophospholipase-like"/>
    <property type="match status" value="1"/>
</dbReference>
<dbReference type="PANTHER" id="PTHR14226">
    <property type="entry name" value="NEUROPATHY TARGET ESTERASE/SWISS CHEESE D.MELANOGASTER"/>
    <property type="match status" value="1"/>
</dbReference>
<dbReference type="InterPro" id="IPR050301">
    <property type="entry name" value="NTE"/>
</dbReference>
<evidence type="ECO:0000313" key="6">
    <source>
        <dbReference type="EMBL" id="KEP68288.1"/>
    </source>
</evidence>
<gene>
    <name evidence="6" type="ORF">DL1_12660</name>
</gene>
<name>A0A074TH06_9RHOB</name>
<dbReference type="Gene3D" id="3.40.1090.10">
    <property type="entry name" value="Cytosolic phospholipase A2 catalytic domain"/>
    <property type="match status" value="2"/>
</dbReference>
<accession>A0A074TH06</accession>
<dbReference type="Proteomes" id="UP000027725">
    <property type="component" value="Unassembled WGS sequence"/>
</dbReference>